<keyword evidence="4" id="KW-1003">Cell membrane</keyword>
<feature type="region of interest" description="Disordered" evidence="12">
    <location>
        <begin position="583"/>
        <end position="605"/>
    </location>
</feature>
<dbReference type="EC" id="2.7.13.3" evidence="3"/>
<keyword evidence="11 13" id="KW-0472">Membrane</keyword>
<comment type="catalytic activity">
    <reaction evidence="1">
        <text>ATP + protein L-histidine = ADP + protein N-phospho-L-histidine.</text>
        <dbReference type="EC" id="2.7.13.3"/>
    </reaction>
</comment>
<keyword evidence="8 16" id="KW-0418">Kinase</keyword>
<evidence type="ECO:0000256" key="7">
    <source>
        <dbReference type="ARBA" id="ARBA00022741"/>
    </source>
</evidence>
<dbReference type="Proteomes" id="UP000323257">
    <property type="component" value="Unassembled WGS sequence"/>
</dbReference>
<dbReference type="Gene3D" id="3.30.450.20">
    <property type="entry name" value="PAS domain"/>
    <property type="match status" value="1"/>
</dbReference>
<feature type="domain" description="HAMP" evidence="15">
    <location>
        <begin position="326"/>
        <end position="378"/>
    </location>
</feature>
<keyword evidence="13" id="KW-0812">Transmembrane</keyword>
<dbReference type="PRINTS" id="PR00344">
    <property type="entry name" value="BCTRLSENSOR"/>
</dbReference>
<comment type="subcellular location">
    <subcellularLocation>
        <location evidence="2">Cell membrane</location>
        <topology evidence="2">Multi-pass membrane protein</topology>
    </subcellularLocation>
</comment>
<keyword evidence="13" id="KW-1133">Transmembrane helix</keyword>
<protein>
    <recommendedName>
        <fullName evidence="3">histidine kinase</fullName>
        <ecNumber evidence="3">2.7.13.3</ecNumber>
    </recommendedName>
</protein>
<evidence type="ECO:0000259" key="15">
    <source>
        <dbReference type="PROSITE" id="PS50885"/>
    </source>
</evidence>
<feature type="transmembrane region" description="Helical" evidence="13">
    <location>
        <begin position="302"/>
        <end position="329"/>
    </location>
</feature>
<dbReference type="GO" id="GO:0000155">
    <property type="term" value="F:phosphorelay sensor kinase activity"/>
    <property type="evidence" value="ECO:0007669"/>
    <property type="project" value="InterPro"/>
</dbReference>
<dbReference type="InterPro" id="IPR005467">
    <property type="entry name" value="His_kinase_dom"/>
</dbReference>
<dbReference type="Gene3D" id="1.10.287.130">
    <property type="match status" value="1"/>
</dbReference>
<dbReference type="InterPro" id="IPR036890">
    <property type="entry name" value="HATPase_C_sf"/>
</dbReference>
<evidence type="ECO:0000256" key="1">
    <source>
        <dbReference type="ARBA" id="ARBA00000085"/>
    </source>
</evidence>
<reference evidence="16 17" key="1">
    <citation type="submission" date="2019-07" db="EMBL/GenBank/DDBJ databases">
        <title>Genomic Encyclopedia of Type Strains, Phase III (KMG-III): the genomes of soil and plant-associated and newly described type strains.</title>
        <authorList>
            <person name="Whitman W."/>
        </authorList>
    </citation>
    <scope>NUCLEOTIDE SEQUENCE [LARGE SCALE GENOMIC DNA]</scope>
    <source>
        <strain evidence="16 17">BL24</strain>
    </source>
</reference>
<organism evidence="16 17">
    <name type="scientific">Paenibacillus methanolicus</name>
    <dbReference type="NCBI Taxonomy" id="582686"/>
    <lineage>
        <taxon>Bacteria</taxon>
        <taxon>Bacillati</taxon>
        <taxon>Bacillota</taxon>
        <taxon>Bacilli</taxon>
        <taxon>Bacillales</taxon>
        <taxon>Paenibacillaceae</taxon>
        <taxon>Paenibacillus</taxon>
    </lineage>
</organism>
<dbReference type="GO" id="GO:0005524">
    <property type="term" value="F:ATP binding"/>
    <property type="evidence" value="ECO:0007669"/>
    <property type="project" value="UniProtKB-KW"/>
</dbReference>
<evidence type="ECO:0000256" key="13">
    <source>
        <dbReference type="SAM" id="Phobius"/>
    </source>
</evidence>
<sequence>MLLQPIRRRYLDMPIRRKILLWFIPLLIVTITVTGVFAFRIATREIVTKMAAEQQATAKQAIDHLDYIAQDAVDISDYLFLTPEIQSLLRSDARNNAYVSNQKIIDMINRLMVTRPYFQFLTIYSDRFAPLQFNNKGLSSALPFEDYRAIYNYDDVLKRPQIEMWSVEVPGRTKTIFYGDTKKKVLLTKVMKNNVTYEPAGILLLGIDETDIRETYTSGASNLKIAVINTDGTVLSESTGQTVGMPMSELPYVNDAATGMKDFEASIDPSKWVFATMTSKLTGWRVLVVQPRSELLEQMNRIMLVTLLIIAATIIVSLHISWAVAGVITRPIRRILQSMKKFQKGHFDERVLLAGMDEIGQLGAGYNIMVGRVRELVDDMYAAQLKQKEAELKVLQSQINPHFLYNTLNTIAWTAEKNGDKVVGEMIYALSAIFTISLSQGRDTITLQDEFKLVEHYLFLQQMRFKDRLSYELELDSQLAEFPIPKLLLQPLVENSVVHGIEPLTDDLGYVHVRASAGDRTIQIEITDNGVGIAPDRQRDMRKGMREGGMNPSRGGQSYALYNIGERIRMFYGDGATIDIQSEPGSGTRISLTLPITSRGGNRHA</sequence>
<comment type="caution">
    <text evidence="16">The sequence shown here is derived from an EMBL/GenBank/DDBJ whole genome shotgun (WGS) entry which is preliminary data.</text>
</comment>
<dbReference type="InterPro" id="IPR003594">
    <property type="entry name" value="HATPase_dom"/>
</dbReference>
<feature type="domain" description="Histidine kinase" evidence="14">
    <location>
        <begin position="489"/>
        <end position="598"/>
    </location>
</feature>
<keyword evidence="5" id="KW-0597">Phosphoprotein</keyword>
<dbReference type="Pfam" id="PF06580">
    <property type="entry name" value="His_kinase"/>
    <property type="match status" value="1"/>
</dbReference>
<dbReference type="AlphaFoldDB" id="A0A5S5CLR1"/>
<dbReference type="Pfam" id="PF02518">
    <property type="entry name" value="HATPase_c"/>
    <property type="match status" value="1"/>
</dbReference>
<dbReference type="EMBL" id="VNHS01000001">
    <property type="protein sequence ID" value="TYP79787.1"/>
    <property type="molecule type" value="Genomic_DNA"/>
</dbReference>
<keyword evidence="9" id="KW-0067">ATP-binding</keyword>
<name>A0A5S5CLR1_9BACL</name>
<dbReference type="SMART" id="SM00387">
    <property type="entry name" value="HATPase_c"/>
    <property type="match status" value="1"/>
</dbReference>
<evidence type="ECO:0000256" key="6">
    <source>
        <dbReference type="ARBA" id="ARBA00022679"/>
    </source>
</evidence>
<gene>
    <name evidence="16" type="ORF">BCM02_101908</name>
</gene>
<dbReference type="PANTHER" id="PTHR34220:SF7">
    <property type="entry name" value="SENSOR HISTIDINE KINASE YPDA"/>
    <property type="match status" value="1"/>
</dbReference>
<dbReference type="InterPro" id="IPR010559">
    <property type="entry name" value="Sig_transdc_His_kin_internal"/>
</dbReference>
<evidence type="ECO:0000256" key="3">
    <source>
        <dbReference type="ARBA" id="ARBA00012438"/>
    </source>
</evidence>
<evidence type="ECO:0000256" key="4">
    <source>
        <dbReference type="ARBA" id="ARBA00022475"/>
    </source>
</evidence>
<evidence type="ECO:0000256" key="8">
    <source>
        <dbReference type="ARBA" id="ARBA00022777"/>
    </source>
</evidence>
<keyword evidence="10" id="KW-0902">Two-component regulatory system</keyword>
<evidence type="ECO:0000256" key="11">
    <source>
        <dbReference type="ARBA" id="ARBA00023136"/>
    </source>
</evidence>
<dbReference type="SMART" id="SM00304">
    <property type="entry name" value="HAMP"/>
    <property type="match status" value="1"/>
</dbReference>
<evidence type="ECO:0000256" key="10">
    <source>
        <dbReference type="ARBA" id="ARBA00023012"/>
    </source>
</evidence>
<evidence type="ECO:0000259" key="14">
    <source>
        <dbReference type="PROSITE" id="PS50109"/>
    </source>
</evidence>
<evidence type="ECO:0000313" key="16">
    <source>
        <dbReference type="EMBL" id="TYP79787.1"/>
    </source>
</evidence>
<keyword evidence="7" id="KW-0547">Nucleotide-binding</keyword>
<evidence type="ECO:0000256" key="9">
    <source>
        <dbReference type="ARBA" id="ARBA00022840"/>
    </source>
</evidence>
<dbReference type="GO" id="GO:0005886">
    <property type="term" value="C:plasma membrane"/>
    <property type="evidence" value="ECO:0007669"/>
    <property type="project" value="UniProtKB-SubCell"/>
</dbReference>
<dbReference type="Gene3D" id="3.30.565.10">
    <property type="entry name" value="Histidine kinase-like ATPase, C-terminal domain"/>
    <property type="match status" value="1"/>
</dbReference>
<dbReference type="InterPro" id="IPR050640">
    <property type="entry name" value="Bact_2-comp_sensor_kinase"/>
</dbReference>
<dbReference type="CDD" id="cd06225">
    <property type="entry name" value="HAMP"/>
    <property type="match status" value="1"/>
</dbReference>
<evidence type="ECO:0000256" key="5">
    <source>
        <dbReference type="ARBA" id="ARBA00022553"/>
    </source>
</evidence>
<dbReference type="Pfam" id="PF00672">
    <property type="entry name" value="HAMP"/>
    <property type="match status" value="1"/>
</dbReference>
<dbReference type="InterPro" id="IPR004358">
    <property type="entry name" value="Sig_transdc_His_kin-like_C"/>
</dbReference>
<dbReference type="SUPFAM" id="SSF55874">
    <property type="entry name" value="ATPase domain of HSP90 chaperone/DNA topoisomerase II/histidine kinase"/>
    <property type="match status" value="1"/>
</dbReference>
<evidence type="ECO:0000256" key="12">
    <source>
        <dbReference type="SAM" id="MobiDB-lite"/>
    </source>
</evidence>
<keyword evidence="17" id="KW-1185">Reference proteome</keyword>
<dbReference type="PROSITE" id="PS50885">
    <property type="entry name" value="HAMP"/>
    <property type="match status" value="1"/>
</dbReference>
<dbReference type="InterPro" id="IPR003660">
    <property type="entry name" value="HAMP_dom"/>
</dbReference>
<evidence type="ECO:0000313" key="17">
    <source>
        <dbReference type="Proteomes" id="UP000323257"/>
    </source>
</evidence>
<keyword evidence="6" id="KW-0808">Transferase</keyword>
<dbReference type="PANTHER" id="PTHR34220">
    <property type="entry name" value="SENSOR HISTIDINE KINASE YPDA"/>
    <property type="match status" value="1"/>
</dbReference>
<dbReference type="PROSITE" id="PS50109">
    <property type="entry name" value="HIS_KIN"/>
    <property type="match status" value="1"/>
</dbReference>
<feature type="transmembrane region" description="Helical" evidence="13">
    <location>
        <begin position="20"/>
        <end position="39"/>
    </location>
</feature>
<dbReference type="RefSeq" id="WP_187434015.1">
    <property type="nucleotide sequence ID" value="NZ_VNHS01000001.1"/>
</dbReference>
<proteinExistence type="predicted"/>
<evidence type="ECO:0000256" key="2">
    <source>
        <dbReference type="ARBA" id="ARBA00004651"/>
    </source>
</evidence>
<dbReference type="SUPFAM" id="SSF158472">
    <property type="entry name" value="HAMP domain-like"/>
    <property type="match status" value="1"/>
</dbReference>
<accession>A0A5S5CLR1</accession>